<keyword evidence="3" id="KW-1185">Reference proteome</keyword>
<dbReference type="EMBL" id="AAXU02000001">
    <property type="protein sequence ID" value="EAZ80938.1"/>
    <property type="molecule type" value="Genomic_DNA"/>
</dbReference>
<dbReference type="AlphaFoldDB" id="A3HWG5"/>
<organism evidence="2 3">
    <name type="scientific">Algoriphagus machipongonensis</name>
    <dbReference type="NCBI Taxonomy" id="388413"/>
    <lineage>
        <taxon>Bacteria</taxon>
        <taxon>Pseudomonadati</taxon>
        <taxon>Bacteroidota</taxon>
        <taxon>Cytophagia</taxon>
        <taxon>Cytophagales</taxon>
        <taxon>Cyclobacteriaceae</taxon>
        <taxon>Algoriphagus</taxon>
    </lineage>
</organism>
<reference evidence="2 3" key="1">
    <citation type="journal article" date="2011" name="J. Bacteriol.">
        <title>Complete genome sequence of Algoriphagus sp. PR1, bacterial prey of a colony-forming choanoflagellate.</title>
        <authorList>
            <person name="Alegado R.A."/>
            <person name="Ferriera S."/>
            <person name="Nusbaum C."/>
            <person name="Young S.K."/>
            <person name="Zeng Q."/>
            <person name="Imamovic A."/>
            <person name="Fairclough S.R."/>
            <person name="King N."/>
        </authorList>
    </citation>
    <scope>NUCLEOTIDE SEQUENCE [LARGE SCALE GENOMIC DNA]</scope>
    <source>
        <strain evidence="2 3">PR1</strain>
    </source>
</reference>
<feature type="transmembrane region" description="Helical" evidence="1">
    <location>
        <begin position="12"/>
        <end position="30"/>
    </location>
</feature>
<feature type="transmembrane region" description="Helical" evidence="1">
    <location>
        <begin position="313"/>
        <end position="346"/>
    </location>
</feature>
<feature type="transmembrane region" description="Helical" evidence="1">
    <location>
        <begin position="284"/>
        <end position="301"/>
    </location>
</feature>
<evidence type="ECO:0000256" key="1">
    <source>
        <dbReference type="SAM" id="Phobius"/>
    </source>
</evidence>
<feature type="transmembrane region" description="Helical" evidence="1">
    <location>
        <begin position="257"/>
        <end position="278"/>
    </location>
</feature>
<comment type="caution">
    <text evidence="2">The sequence shown here is derived from an EMBL/GenBank/DDBJ whole genome shotgun (WGS) entry which is preliminary data.</text>
</comment>
<dbReference type="Proteomes" id="UP000003919">
    <property type="component" value="Unassembled WGS sequence"/>
</dbReference>
<feature type="transmembrane region" description="Helical" evidence="1">
    <location>
        <begin position="127"/>
        <end position="147"/>
    </location>
</feature>
<sequence>MRELLLKSFVYPFYKAYLGFFILILTIFGVFMELKQHLMLAEKILLSQKWFTFLLLAFAIYVVLQWSFQKKLIHDPRYRQFQKFSFLSFRDFVLFFSPVWLANHSLLLLYFLLLFFTGIPLLAWSKLVILIIFLGVSYGLSLYYTFLRFRNFHPEKLVQNNQIIKEKPFSIWFLFHLKENRPLLLLLVKGFSLFILSGFFYSFFAGKYDARWLAFGLLISCFIHYPIWLEKWEFGERKLYFFRNLPLRFMQKIRLELLTILMLTLPEIILILFHGRAIESNSSLIYLIFFWLGLHPGMNALCHLAQVKQQYNLLYFAFFGVFLAIIFGFNLAILALVFLISFGYSIHSPLRI</sequence>
<feature type="transmembrane region" description="Helical" evidence="1">
    <location>
        <begin position="183"/>
        <end position="204"/>
    </location>
</feature>
<gene>
    <name evidence="2" type="ORF">ALPR1_17918</name>
</gene>
<dbReference type="HOGENOM" id="CLU_786746_0_0_10"/>
<keyword evidence="1" id="KW-0812">Transmembrane</keyword>
<feature type="transmembrane region" description="Helical" evidence="1">
    <location>
        <begin position="50"/>
        <end position="68"/>
    </location>
</feature>
<feature type="transmembrane region" description="Helical" evidence="1">
    <location>
        <begin position="89"/>
        <end position="115"/>
    </location>
</feature>
<evidence type="ECO:0000313" key="3">
    <source>
        <dbReference type="Proteomes" id="UP000003919"/>
    </source>
</evidence>
<dbReference type="STRING" id="388413.ALPR1_17918"/>
<protein>
    <submittedName>
        <fullName evidence="2">Uncharacterized protein</fullName>
    </submittedName>
</protein>
<proteinExistence type="predicted"/>
<accession>A3HWG5</accession>
<keyword evidence="1" id="KW-1133">Transmembrane helix</keyword>
<name>A3HWG5_9BACT</name>
<evidence type="ECO:0000313" key="2">
    <source>
        <dbReference type="EMBL" id="EAZ80938.1"/>
    </source>
</evidence>
<feature type="transmembrane region" description="Helical" evidence="1">
    <location>
        <begin position="210"/>
        <end position="229"/>
    </location>
</feature>
<keyword evidence="1" id="KW-0472">Membrane</keyword>